<name>A0A812BDW3_ACAPH</name>
<evidence type="ECO:0000256" key="1">
    <source>
        <dbReference type="SAM" id="MobiDB-lite"/>
    </source>
</evidence>
<evidence type="ECO:0000313" key="3">
    <source>
        <dbReference type="EMBL" id="CAE1231546.1"/>
    </source>
</evidence>
<reference evidence="3" key="1">
    <citation type="submission" date="2021-01" db="EMBL/GenBank/DDBJ databases">
        <authorList>
            <person name="Li R."/>
            <person name="Bekaert M."/>
        </authorList>
    </citation>
    <scope>NUCLEOTIDE SEQUENCE</scope>
    <source>
        <strain evidence="3">Farmed</strain>
    </source>
</reference>
<dbReference type="AlphaFoldDB" id="A0A812BDW3"/>
<feature type="transmembrane region" description="Helical" evidence="2">
    <location>
        <begin position="26"/>
        <end position="51"/>
    </location>
</feature>
<comment type="caution">
    <text evidence="3">The sequence shown here is derived from an EMBL/GenBank/DDBJ whole genome shotgun (WGS) entry which is preliminary data.</text>
</comment>
<organism evidence="3 4">
    <name type="scientific">Acanthosepion pharaonis</name>
    <name type="common">Pharaoh cuttlefish</name>
    <name type="synonym">Sepia pharaonis</name>
    <dbReference type="NCBI Taxonomy" id="158019"/>
    <lineage>
        <taxon>Eukaryota</taxon>
        <taxon>Metazoa</taxon>
        <taxon>Spiralia</taxon>
        <taxon>Lophotrochozoa</taxon>
        <taxon>Mollusca</taxon>
        <taxon>Cephalopoda</taxon>
        <taxon>Coleoidea</taxon>
        <taxon>Decapodiformes</taxon>
        <taxon>Sepiida</taxon>
        <taxon>Sepiina</taxon>
        <taxon>Sepiidae</taxon>
        <taxon>Acanthosepion</taxon>
    </lineage>
</organism>
<accession>A0A812BDW3</accession>
<gene>
    <name evidence="3" type="ORF">SPHA_18145</name>
</gene>
<keyword evidence="2" id="KW-0472">Membrane</keyword>
<dbReference type="Proteomes" id="UP000597762">
    <property type="component" value="Unassembled WGS sequence"/>
</dbReference>
<proteinExistence type="predicted"/>
<dbReference type="EMBL" id="CAHIKZ030000654">
    <property type="protein sequence ID" value="CAE1231546.1"/>
    <property type="molecule type" value="Genomic_DNA"/>
</dbReference>
<evidence type="ECO:0000313" key="4">
    <source>
        <dbReference type="Proteomes" id="UP000597762"/>
    </source>
</evidence>
<sequence length="261" mass="29463">MTSQSLVKIKDLRLFTPQLSDRIHQYLLIVIVLVAVTLAVPITAGLSICCIRCNDRRKAARKAAAVKLPKKTFNQQRHLIVHPHLAAAWSDAPVVRGSAPNRARPPPPVRQKRAVPSSDKYAKGRKSSVLSTRLQKVTDVIYQEIDDVDGNDQRQFMIADSQRQLITTHTDSEDAWSDGDIRGTRQPPVVTNADYVEPRQTNENQTQNRYMEPVQQKFFFPEDKIISSRRFNRPNIAHVPDCSQWLDASPSTVDSGISDMQ</sequence>
<keyword evidence="4" id="KW-1185">Reference proteome</keyword>
<keyword evidence="2" id="KW-1133">Transmembrane helix</keyword>
<evidence type="ECO:0000256" key="2">
    <source>
        <dbReference type="SAM" id="Phobius"/>
    </source>
</evidence>
<keyword evidence="2" id="KW-0812">Transmembrane</keyword>
<feature type="region of interest" description="Disordered" evidence="1">
    <location>
        <begin position="96"/>
        <end position="128"/>
    </location>
</feature>
<protein>
    <submittedName>
        <fullName evidence="3">Uncharacterized protein</fullName>
    </submittedName>
</protein>